<evidence type="ECO:0000256" key="1">
    <source>
        <dbReference type="ARBA" id="ARBA00004049"/>
    </source>
</evidence>
<evidence type="ECO:0000256" key="4">
    <source>
        <dbReference type="ARBA" id="ARBA00023125"/>
    </source>
</evidence>
<feature type="region of interest" description="Disordered" evidence="7">
    <location>
        <begin position="1"/>
        <end position="51"/>
    </location>
</feature>
<dbReference type="PANTHER" id="PTHR46373:SF5">
    <property type="entry name" value="RWP-RK DOMAIN PROTEIN"/>
    <property type="match status" value="1"/>
</dbReference>
<gene>
    <name evidence="9" type="ORF">RJ641_022458</name>
</gene>
<keyword evidence="10" id="KW-1185">Reference proteome</keyword>
<dbReference type="GO" id="GO:0003700">
    <property type="term" value="F:DNA-binding transcription factor activity"/>
    <property type="evidence" value="ECO:0007669"/>
    <property type="project" value="InterPro"/>
</dbReference>
<dbReference type="PROSITE" id="PS51519">
    <property type="entry name" value="RWP_RK"/>
    <property type="match status" value="1"/>
</dbReference>
<dbReference type="EMBL" id="JBAMMX010000027">
    <property type="protein sequence ID" value="KAK6912857.1"/>
    <property type="molecule type" value="Genomic_DNA"/>
</dbReference>
<accession>A0AAN8YU91</accession>
<feature type="compositionally biased region" description="Acidic residues" evidence="7">
    <location>
        <begin position="1"/>
        <end position="11"/>
    </location>
</feature>
<dbReference type="Pfam" id="PF02042">
    <property type="entry name" value="RWP-RK"/>
    <property type="match status" value="1"/>
</dbReference>
<organism evidence="9 10">
    <name type="scientific">Dillenia turbinata</name>
    <dbReference type="NCBI Taxonomy" id="194707"/>
    <lineage>
        <taxon>Eukaryota</taxon>
        <taxon>Viridiplantae</taxon>
        <taxon>Streptophyta</taxon>
        <taxon>Embryophyta</taxon>
        <taxon>Tracheophyta</taxon>
        <taxon>Spermatophyta</taxon>
        <taxon>Magnoliopsida</taxon>
        <taxon>eudicotyledons</taxon>
        <taxon>Gunneridae</taxon>
        <taxon>Pentapetalae</taxon>
        <taxon>Dilleniales</taxon>
        <taxon>Dilleniaceae</taxon>
        <taxon>Dillenia</taxon>
    </lineage>
</organism>
<keyword evidence="2" id="KW-0805">Transcription regulation</keyword>
<dbReference type="InterPro" id="IPR044607">
    <property type="entry name" value="RKD-like"/>
</dbReference>
<feature type="region of interest" description="Disordered" evidence="7">
    <location>
        <begin position="190"/>
        <end position="231"/>
    </location>
</feature>
<dbReference type="AlphaFoldDB" id="A0AAN8YU91"/>
<evidence type="ECO:0000256" key="5">
    <source>
        <dbReference type="ARBA" id="ARBA00023163"/>
    </source>
</evidence>
<keyword evidence="3" id="KW-0175">Coiled coil</keyword>
<evidence type="ECO:0000256" key="2">
    <source>
        <dbReference type="ARBA" id="ARBA00023015"/>
    </source>
</evidence>
<evidence type="ECO:0000256" key="3">
    <source>
        <dbReference type="ARBA" id="ARBA00023054"/>
    </source>
</evidence>
<comment type="caution">
    <text evidence="9">The sequence shown here is derived from an EMBL/GenBank/DDBJ whole genome shotgun (WGS) entry which is preliminary data.</text>
</comment>
<evidence type="ECO:0000256" key="6">
    <source>
        <dbReference type="ARBA" id="ARBA00023242"/>
    </source>
</evidence>
<comment type="function">
    <text evidence="1">Putative transcription factor.</text>
</comment>
<dbReference type="GO" id="GO:0003677">
    <property type="term" value="F:DNA binding"/>
    <property type="evidence" value="ECO:0007669"/>
    <property type="project" value="UniProtKB-KW"/>
</dbReference>
<dbReference type="PANTHER" id="PTHR46373">
    <property type="entry name" value="PROTEIN RKD4"/>
    <property type="match status" value="1"/>
</dbReference>
<evidence type="ECO:0000259" key="8">
    <source>
        <dbReference type="PROSITE" id="PS51519"/>
    </source>
</evidence>
<dbReference type="InterPro" id="IPR003035">
    <property type="entry name" value="RWP-RK_dom"/>
</dbReference>
<dbReference type="Proteomes" id="UP001370490">
    <property type="component" value="Unassembled WGS sequence"/>
</dbReference>
<proteinExistence type="predicted"/>
<evidence type="ECO:0000313" key="9">
    <source>
        <dbReference type="EMBL" id="KAK6912857.1"/>
    </source>
</evidence>
<feature type="compositionally biased region" description="Low complexity" evidence="7">
    <location>
        <begin position="19"/>
        <end position="32"/>
    </location>
</feature>
<sequence>MEESSNFDDNIDISFLDLPSFPSSSSNPPQSSEGIAEADDPSNDPIFWRLKNDLGVDPNGSDNKTDGVPPQKGIHELLPLPSSFHCSLCNVLRQITHTNGTCVMKLEIHGKLGMFSHAILASHDVVDGKPTNFDYQEFKFGNRRPAIVKQFMMQYCLKRKHAGFIMLEDPLSVFYDALRVGLSNRNKCWIPPPQRQSQPIQPQPQQPPYADEDESQVKQPRTRPSLKEQRQRTAKLTMSDLAPHFHITMEKAAEEMSLCTTVIKKLCRRQGVSRWPHRKIKSLKKQILNFEKLLKSQNVEERRHAETQIQLLHQSLQQEVDRLVAGKPLEIDA</sequence>
<name>A0AAN8YU91_9MAGN</name>
<feature type="domain" description="RWP-RK" evidence="8">
    <location>
        <begin position="223"/>
        <end position="303"/>
    </location>
</feature>
<keyword evidence="4" id="KW-0238">DNA-binding</keyword>
<protein>
    <submittedName>
        <fullName evidence="9">RWP-RK domain</fullName>
    </submittedName>
</protein>
<keyword evidence="5" id="KW-0804">Transcription</keyword>
<reference evidence="9 10" key="1">
    <citation type="submission" date="2023-12" db="EMBL/GenBank/DDBJ databases">
        <title>A high-quality genome assembly for Dillenia turbinata (Dilleniales).</title>
        <authorList>
            <person name="Chanderbali A."/>
        </authorList>
    </citation>
    <scope>NUCLEOTIDE SEQUENCE [LARGE SCALE GENOMIC DNA]</scope>
    <source>
        <strain evidence="9">LSX21</strain>
        <tissue evidence="9">Leaf</tissue>
    </source>
</reference>
<keyword evidence="6" id="KW-0539">Nucleus</keyword>
<evidence type="ECO:0000256" key="7">
    <source>
        <dbReference type="SAM" id="MobiDB-lite"/>
    </source>
</evidence>
<evidence type="ECO:0000313" key="10">
    <source>
        <dbReference type="Proteomes" id="UP001370490"/>
    </source>
</evidence>